<evidence type="ECO:0000256" key="2">
    <source>
        <dbReference type="ARBA" id="ARBA00004416"/>
    </source>
</evidence>
<dbReference type="NCBIfam" id="TIGR01376">
    <property type="entry name" value="POMP_repeat"/>
    <property type="match status" value="3"/>
</dbReference>
<feature type="signal peptide" evidence="11">
    <location>
        <begin position="1"/>
        <end position="24"/>
    </location>
</feature>
<organism evidence="13 14">
    <name type="scientific">Chlamydia avium 10DC88</name>
    <dbReference type="NCBI Taxonomy" id="1229831"/>
    <lineage>
        <taxon>Bacteria</taxon>
        <taxon>Pseudomonadati</taxon>
        <taxon>Chlamydiota</taxon>
        <taxon>Chlamydiia</taxon>
        <taxon>Chlamydiales</taxon>
        <taxon>Chlamydiaceae</taxon>
        <taxon>Chlamydia/Chlamydophila group</taxon>
        <taxon>Chlamydia</taxon>
    </lineage>
</organism>
<dbReference type="InterPro" id="IPR011427">
    <property type="entry name" value="Polymorphic_membr_middle"/>
</dbReference>
<dbReference type="KEGG" id="cav:M832_01030"/>
<dbReference type="RefSeq" id="WP_051485696.1">
    <property type="nucleotide sequence ID" value="NZ_CP006571.1"/>
</dbReference>
<evidence type="ECO:0000256" key="8">
    <source>
        <dbReference type="ARBA" id="ARBA00022729"/>
    </source>
</evidence>
<dbReference type="eggNOG" id="COG3210">
    <property type="taxonomic scope" value="Bacteria"/>
</dbReference>
<evidence type="ECO:0000256" key="4">
    <source>
        <dbReference type="ARBA" id="ARBA00022452"/>
    </source>
</evidence>
<protein>
    <submittedName>
        <fullName evidence="13">Putative outer membrane protein pmp15</fullName>
    </submittedName>
</protein>
<name>W8JQ43_9CHLA</name>
<dbReference type="SUPFAM" id="SSF103515">
    <property type="entry name" value="Autotransporter"/>
    <property type="match status" value="1"/>
</dbReference>
<dbReference type="EMBL" id="CP006571">
    <property type="protein sequence ID" value="AHK62973.1"/>
    <property type="molecule type" value="Genomic_DNA"/>
</dbReference>
<dbReference type="HOGENOM" id="CLU_004549_2_0_0"/>
<proteinExistence type="inferred from homology"/>
<dbReference type="PATRIC" id="fig|1229831.3.peg.105"/>
<dbReference type="SMART" id="SM00869">
    <property type="entry name" value="Autotransporter"/>
    <property type="match status" value="1"/>
</dbReference>
<evidence type="ECO:0000256" key="1">
    <source>
        <dbReference type="ARBA" id="ARBA00004191"/>
    </source>
</evidence>
<dbReference type="InterPro" id="IPR005546">
    <property type="entry name" value="Autotransporte_beta"/>
</dbReference>
<keyword evidence="5" id="KW-0134">Cell wall</keyword>
<keyword evidence="4" id="KW-1134">Transmembrane beta strand</keyword>
<dbReference type="InterPro" id="IPR036709">
    <property type="entry name" value="Autotransporte_beta_dom_sf"/>
</dbReference>
<dbReference type="Pfam" id="PF07548">
    <property type="entry name" value="ChlamPMP_M"/>
    <property type="match status" value="1"/>
</dbReference>
<evidence type="ECO:0000256" key="10">
    <source>
        <dbReference type="ARBA" id="ARBA00023237"/>
    </source>
</evidence>
<dbReference type="Proteomes" id="UP000019433">
    <property type="component" value="Chromosome"/>
</dbReference>
<feature type="domain" description="Autotransporter" evidence="12">
    <location>
        <begin position="666"/>
        <end position="945"/>
    </location>
</feature>
<dbReference type="GO" id="GO:0009279">
    <property type="term" value="C:cell outer membrane"/>
    <property type="evidence" value="ECO:0007669"/>
    <property type="project" value="UniProtKB-SubCell"/>
</dbReference>
<comment type="subcellular location">
    <subcellularLocation>
        <location evidence="2">Cell outer membrane</location>
        <topology evidence="2">Peripheral membrane protein</topology>
        <orientation evidence="2">Extracellular side</orientation>
    </subcellularLocation>
    <subcellularLocation>
        <location evidence="1">Secreted</location>
        <location evidence="1">Cell wall</location>
    </subcellularLocation>
</comment>
<sequence length="945" mass="104665">MRSYACSLVLLSCLTTFYPHNILANDYASSESFDIENLEDSYFSYLSSKTLGKLNDTSVDFEISNNDYFYIRGQFSQSQEEGGGGIAVNNLSIINNPGPVIFQANHTIGNGGAIYCLNNCVISNNQQLCCFMENIAGSSGIYKNAGAIRAINIDISNNQGPIHFLNNIATDEGGALYARNNITISNNYGEITFQNNKCNWSNHQSNKYGRGGSIGAIKTVTITQNHAPITFKNNQGGNNGCIYAETLIISDNDELITFSNNYCVSNRETGAGGGAIYCIDSCNIINNRKTITFTNNIAVKLGGGIYTKNLTIRDNGPILFSNNNSQQGGALINQGQENAAAEFYLSADYGDIIFNRNFTSTTDKYYRNAISTTEYLDLKIGSRKGYCIVFYDPIENTTPSASVTINPETYHLGTVLLSGANVPDASPQEADYTSYLQNTNQIAYGTLAVEDRACLALYSLTQTEGFLRLGNQGIIRTEKQAGSNTTTENCNLEITKLSLNLPSLLKEDAQAPKIWIYPSSTTTDNTTTYTEDNNPTVTISGNLTLVNDENENPYEYVDLSNSITKVPFLYLCDNATKKITIDNLNIEAINDTQHYGYQGIWSPYWEEYTTTAGTTLDTANTSHRMLYADWTATQYYIPNPKYNTPLVANSLWGNLYTTKSHYPPPPTDEESSFFISGYGLGTNIHQSTRNHIHGFHMISGGYAVVPASTTISNQKLAFIFSQQFTHIKEKVTHNKISSKSYLAGMQIQLPWMHKKLITTGSLAYNYGDHKLSSHYENNKSSQGTFYTHSFLATLETTLIFLMRKNYSLAAFLEAVAFASGTSQCKEIGDYPRIFSTESPLHTLALPIGIFIQIKQDSFTAPSLWKCYLSYQPLVYRQYPKILTTLIASNGSWLSQGSPVARNAFAANINNETQIFHNMKILCNYKGEISSSTFSNYLHIGTHITF</sequence>
<evidence type="ECO:0000259" key="12">
    <source>
        <dbReference type="PROSITE" id="PS51208"/>
    </source>
</evidence>
<evidence type="ECO:0000256" key="7">
    <source>
        <dbReference type="ARBA" id="ARBA00022692"/>
    </source>
</evidence>
<keyword evidence="10" id="KW-0998">Cell outer membrane</keyword>
<gene>
    <name evidence="13" type="primary">pmp15</name>
    <name evidence="13" type="ORF">M832_01030</name>
</gene>
<evidence type="ECO:0000256" key="6">
    <source>
        <dbReference type="ARBA" id="ARBA00022525"/>
    </source>
</evidence>
<evidence type="ECO:0000256" key="9">
    <source>
        <dbReference type="ARBA" id="ARBA00023136"/>
    </source>
</evidence>
<reference evidence="13 14" key="1">
    <citation type="journal article" date="2014" name="Syst. Appl. Microbiol.">
        <title>Evidence for the existence of two new members of the family Chlamydiaceae and proposal of Chlamydia avium sp. nov. and Chlamydia gallinacea sp. nov.</title>
        <authorList>
            <person name="Sachse K."/>
            <person name="Laroucau K."/>
            <person name="Riege K."/>
            <person name="Wehner S."/>
            <person name="Dilcher M."/>
            <person name="Creasy H.H."/>
            <person name="Weidmann M."/>
            <person name="Myers G."/>
            <person name="Vorimore F."/>
            <person name="Vicari N."/>
            <person name="Magnino S."/>
            <person name="Liebler-Tenorio E."/>
            <person name="Ruettger A."/>
            <person name="Bavoil P.M."/>
            <person name="Hufert F.T."/>
            <person name="Rossello-Mora R."/>
            <person name="Marz M."/>
        </authorList>
    </citation>
    <scope>NUCLEOTIDE SEQUENCE [LARGE SCALE GENOMIC DNA]</scope>
    <source>
        <strain evidence="13 14">10DC88</strain>
    </source>
</reference>
<evidence type="ECO:0000256" key="3">
    <source>
        <dbReference type="ARBA" id="ARBA00007542"/>
    </source>
</evidence>
<evidence type="ECO:0000256" key="11">
    <source>
        <dbReference type="SAM" id="SignalP"/>
    </source>
</evidence>
<keyword evidence="7" id="KW-0812">Transmembrane</keyword>
<evidence type="ECO:0000313" key="14">
    <source>
        <dbReference type="Proteomes" id="UP000019433"/>
    </source>
</evidence>
<dbReference type="Pfam" id="PF02415">
    <property type="entry name" value="Chlam_PMP"/>
    <property type="match status" value="4"/>
</dbReference>
<comment type="similarity">
    <text evidence="3">Belongs to the PMP outer membrane protein family.</text>
</comment>
<dbReference type="AlphaFoldDB" id="W8JQ43"/>
<evidence type="ECO:0000256" key="5">
    <source>
        <dbReference type="ARBA" id="ARBA00022512"/>
    </source>
</evidence>
<keyword evidence="8 11" id="KW-0732">Signal</keyword>
<feature type="chain" id="PRO_5004912127" evidence="11">
    <location>
        <begin position="25"/>
        <end position="945"/>
    </location>
</feature>
<dbReference type="PROSITE" id="PS51208">
    <property type="entry name" value="AUTOTRANSPORTER"/>
    <property type="match status" value="1"/>
</dbReference>
<dbReference type="InterPro" id="IPR003368">
    <property type="entry name" value="POMP_repeat"/>
</dbReference>
<accession>W8JQ43</accession>
<keyword evidence="9" id="KW-0472">Membrane</keyword>
<keyword evidence="6" id="KW-0964">Secreted</keyword>
<dbReference type="Gene3D" id="2.40.128.130">
    <property type="entry name" value="Autotransporter beta-domain"/>
    <property type="match status" value="1"/>
</dbReference>
<evidence type="ECO:0000313" key="13">
    <source>
        <dbReference type="EMBL" id="AHK62973.1"/>
    </source>
</evidence>